<dbReference type="AlphaFoldDB" id="A0AAN4TMG6"/>
<dbReference type="EMBL" id="BGKA01000185">
    <property type="protein sequence ID" value="GBH18993.1"/>
    <property type="molecule type" value="Genomic_DNA"/>
</dbReference>
<name>A0AAN4TMG6_PSESF</name>
<gene>
    <name evidence="2" type="ORF">KPSA3_04991</name>
</gene>
<evidence type="ECO:0000256" key="1">
    <source>
        <dbReference type="SAM" id="MobiDB-lite"/>
    </source>
</evidence>
<reference evidence="2 3" key="1">
    <citation type="submission" date="2018-04" db="EMBL/GenBank/DDBJ databases">
        <title>Draft genome sequence of Pseudomonas syringae pv. actinidiae biovar 3 strains isolated from kiwifruit in Kagawa prefecture.</title>
        <authorList>
            <person name="Tabuchi M."/>
            <person name="Saito M."/>
            <person name="Fujiwara S."/>
            <person name="Sasa N."/>
            <person name="Akimitsu K."/>
            <person name="Gomi K."/>
            <person name="Konishi-Sugita S."/>
            <person name="Hamano K."/>
            <person name="Kataoka I."/>
        </authorList>
    </citation>
    <scope>NUCLEOTIDE SEQUENCE [LARGE SCALE GENOMIC DNA]</scope>
    <source>
        <strain evidence="2 3">MAFF212211</strain>
    </source>
</reference>
<comment type="caution">
    <text evidence="2">The sequence shown here is derived from an EMBL/GenBank/DDBJ whole genome shotgun (WGS) entry which is preliminary data.</text>
</comment>
<protein>
    <submittedName>
        <fullName evidence="2">Uncharacterized protein</fullName>
    </submittedName>
</protein>
<dbReference type="Proteomes" id="UP000248291">
    <property type="component" value="Unassembled WGS sequence"/>
</dbReference>
<sequence length="43" mass="4980">MNAGMKKPVRRTDTLHHSSAMQLNESWPRTTYEAATYSVIRSR</sequence>
<proteinExistence type="predicted"/>
<accession>A0AAN4TMG6</accession>
<organism evidence="2 3">
    <name type="scientific">Pseudomonas syringae pv. actinidiae</name>
    <dbReference type="NCBI Taxonomy" id="103796"/>
    <lineage>
        <taxon>Bacteria</taxon>
        <taxon>Pseudomonadati</taxon>
        <taxon>Pseudomonadota</taxon>
        <taxon>Gammaproteobacteria</taxon>
        <taxon>Pseudomonadales</taxon>
        <taxon>Pseudomonadaceae</taxon>
        <taxon>Pseudomonas</taxon>
        <taxon>Pseudomonas syringae</taxon>
    </lineage>
</organism>
<feature type="region of interest" description="Disordered" evidence="1">
    <location>
        <begin position="1"/>
        <end position="22"/>
    </location>
</feature>
<evidence type="ECO:0000313" key="2">
    <source>
        <dbReference type="EMBL" id="GBH18993.1"/>
    </source>
</evidence>
<evidence type="ECO:0000313" key="3">
    <source>
        <dbReference type="Proteomes" id="UP000248291"/>
    </source>
</evidence>